<feature type="transmembrane region" description="Helical" evidence="1">
    <location>
        <begin position="410"/>
        <end position="431"/>
    </location>
</feature>
<comment type="caution">
    <text evidence="2">The sequence shown here is derived from an EMBL/GenBank/DDBJ whole genome shotgun (WGS) entry which is preliminary data.</text>
</comment>
<feature type="transmembrane region" description="Helical" evidence="1">
    <location>
        <begin position="197"/>
        <end position="215"/>
    </location>
</feature>
<keyword evidence="1" id="KW-0812">Transmembrane</keyword>
<name>A0A1V9FJU3_9BACT</name>
<dbReference type="InterPro" id="IPR025291">
    <property type="entry name" value="DUF4153"/>
</dbReference>
<reference evidence="3" key="1">
    <citation type="submission" date="2016-04" db="EMBL/GenBank/DDBJ databases">
        <authorList>
            <person name="Chen L."/>
            <person name="Zhuang W."/>
            <person name="Wang G."/>
        </authorList>
    </citation>
    <scope>NUCLEOTIDE SEQUENCE [LARGE SCALE GENOMIC DNA]</scope>
    <source>
        <strain evidence="3">208</strain>
    </source>
</reference>
<dbReference type="STRING" id="550983.A4R26_04015"/>
<keyword evidence="1" id="KW-1133">Transmembrane helix</keyword>
<feature type="transmembrane region" description="Helical" evidence="1">
    <location>
        <begin position="89"/>
        <end position="105"/>
    </location>
</feature>
<accession>A0A1V9FJU3</accession>
<gene>
    <name evidence="2" type="ORF">A4R26_04015</name>
</gene>
<feature type="transmembrane region" description="Helical" evidence="1">
    <location>
        <begin position="64"/>
        <end position="82"/>
    </location>
</feature>
<feature type="transmembrane region" description="Helical" evidence="1">
    <location>
        <begin position="345"/>
        <end position="366"/>
    </location>
</feature>
<evidence type="ECO:0000256" key="1">
    <source>
        <dbReference type="SAM" id="Phobius"/>
    </source>
</evidence>
<protein>
    <submittedName>
        <fullName evidence="2">Uncharacterized protein</fullName>
    </submittedName>
</protein>
<sequence length="539" mass="61505">MKNPSPEINPTMNKDISKVILVAAGAVLFNLVFWNEKLAINTVLFDAFLLSALFFLYPRARKHAIVNWLLLGHVVCLAMVVVHNTGLSKIAFTITLLLLAGFAGYTHRSAWFAGGSVLMNIVMVAASFVEPIKLSKGQAVKGKGFSRIIRFALLPLLLVIVFFCIYRLANNMFSEIAGQIELQLGIFFSHFFDFFSWQRLLFLLLGLLITGSVLLKSKLNYFSTREARMHDALLRCKIPLRKKREGTSFRFVEMIMGKMASGTLALKNENTTGIISLVLLNVLLLGVNLIDINFLWLNFQYKAGEPVYKMVHEGTELLIVSIVLAMAILLFFFKGNLNFYKRNRWLKYGAYAWIAQNGLLVCSVLLRDYYYILKHGLAYKRIGVLFFLLMVLVGLITVFLKIWSRKTNYFLFRVNAWAGITVMVLATTIHWDEFIAGYNLKRKDTVELDVPFLLSLSDKALPLLDTNIVVLQNLENKLKTDAERVGNVYGCNSCFTGQLKNREAEFVQKQKQYSWLSWNYADAITKRYFEKKKTIVSTR</sequence>
<feature type="transmembrane region" description="Helical" evidence="1">
    <location>
        <begin position="274"/>
        <end position="297"/>
    </location>
</feature>
<feature type="transmembrane region" description="Helical" evidence="1">
    <location>
        <begin position="38"/>
        <end position="58"/>
    </location>
</feature>
<proteinExistence type="predicted"/>
<evidence type="ECO:0000313" key="3">
    <source>
        <dbReference type="Proteomes" id="UP000192276"/>
    </source>
</evidence>
<dbReference type="Pfam" id="PF13687">
    <property type="entry name" value="DUF4153"/>
    <property type="match status" value="1"/>
</dbReference>
<feature type="transmembrane region" description="Helical" evidence="1">
    <location>
        <begin position="149"/>
        <end position="169"/>
    </location>
</feature>
<feature type="transmembrane region" description="Helical" evidence="1">
    <location>
        <begin position="16"/>
        <end position="33"/>
    </location>
</feature>
<dbReference type="Proteomes" id="UP000192276">
    <property type="component" value="Unassembled WGS sequence"/>
</dbReference>
<feature type="transmembrane region" description="Helical" evidence="1">
    <location>
        <begin position="378"/>
        <end position="403"/>
    </location>
</feature>
<dbReference type="RefSeq" id="WP_081166216.1">
    <property type="nucleotide sequence ID" value="NZ_LWBP01000188.1"/>
</dbReference>
<dbReference type="OrthoDB" id="627992at2"/>
<dbReference type="EMBL" id="LWBP01000188">
    <property type="protein sequence ID" value="OQP58625.1"/>
    <property type="molecule type" value="Genomic_DNA"/>
</dbReference>
<organism evidence="2 3">
    <name type="scientific">Niastella populi</name>
    <dbReference type="NCBI Taxonomy" id="550983"/>
    <lineage>
        <taxon>Bacteria</taxon>
        <taxon>Pseudomonadati</taxon>
        <taxon>Bacteroidota</taxon>
        <taxon>Chitinophagia</taxon>
        <taxon>Chitinophagales</taxon>
        <taxon>Chitinophagaceae</taxon>
        <taxon>Niastella</taxon>
    </lineage>
</organism>
<dbReference type="AlphaFoldDB" id="A0A1V9FJU3"/>
<feature type="transmembrane region" description="Helical" evidence="1">
    <location>
        <begin position="317"/>
        <end position="333"/>
    </location>
</feature>
<evidence type="ECO:0000313" key="2">
    <source>
        <dbReference type="EMBL" id="OQP58625.1"/>
    </source>
</evidence>
<keyword evidence="3" id="KW-1185">Reference proteome</keyword>
<keyword evidence="1" id="KW-0472">Membrane</keyword>